<name>A0A7S0ZIU7_9RHOD</name>
<keyword evidence="2" id="KW-0472">Membrane</keyword>
<keyword evidence="2" id="KW-0812">Transmembrane</keyword>
<feature type="transmembrane region" description="Helical" evidence="2">
    <location>
        <begin position="166"/>
        <end position="186"/>
    </location>
</feature>
<evidence type="ECO:0000313" key="3">
    <source>
        <dbReference type="EMBL" id="CAD8823226.1"/>
    </source>
</evidence>
<feature type="region of interest" description="Disordered" evidence="1">
    <location>
        <begin position="35"/>
        <end position="64"/>
    </location>
</feature>
<dbReference type="AlphaFoldDB" id="A0A7S0ZIU7"/>
<evidence type="ECO:0000256" key="1">
    <source>
        <dbReference type="SAM" id="MobiDB-lite"/>
    </source>
</evidence>
<reference evidence="3" key="1">
    <citation type="submission" date="2021-01" db="EMBL/GenBank/DDBJ databases">
        <authorList>
            <person name="Corre E."/>
            <person name="Pelletier E."/>
            <person name="Niang G."/>
            <person name="Scheremetjew M."/>
            <person name="Finn R."/>
            <person name="Kale V."/>
            <person name="Holt S."/>
            <person name="Cochrane G."/>
            <person name="Meng A."/>
            <person name="Brown T."/>
            <person name="Cohen L."/>
        </authorList>
    </citation>
    <scope>NUCLEOTIDE SEQUENCE</scope>
    <source>
        <strain evidence="3">CCMP3278</strain>
    </source>
</reference>
<dbReference type="EMBL" id="HBFP01010608">
    <property type="protein sequence ID" value="CAD8823226.1"/>
    <property type="molecule type" value="Transcribed_RNA"/>
</dbReference>
<organism evidence="3">
    <name type="scientific">Timspurckia oligopyrenoides</name>
    <dbReference type="NCBI Taxonomy" id="708627"/>
    <lineage>
        <taxon>Eukaryota</taxon>
        <taxon>Rhodophyta</taxon>
        <taxon>Bangiophyceae</taxon>
        <taxon>Porphyridiales</taxon>
        <taxon>Porphyridiaceae</taxon>
        <taxon>Timspurckia</taxon>
    </lineage>
</organism>
<gene>
    <name evidence="3" type="ORF">TOLI1172_LOCUS7622</name>
</gene>
<proteinExistence type="predicted"/>
<keyword evidence="2" id="KW-1133">Transmembrane helix</keyword>
<accession>A0A7S0ZIU7</accession>
<feature type="transmembrane region" description="Helical" evidence="2">
    <location>
        <begin position="83"/>
        <end position="102"/>
    </location>
</feature>
<evidence type="ECO:0000256" key="2">
    <source>
        <dbReference type="SAM" id="Phobius"/>
    </source>
</evidence>
<protein>
    <submittedName>
        <fullName evidence="3">Uncharacterized protein</fullName>
    </submittedName>
</protein>
<feature type="compositionally biased region" description="Low complexity" evidence="1">
    <location>
        <begin position="45"/>
        <end position="59"/>
    </location>
</feature>
<sequence>MHWSSVRMPFRSNLYSLLRQYSSSARTPNIFSKLLRNKSKPGDTTPPTSHSTQQQQQPQKVIRSDVTHETVLIDRNESRIYRYAPLLTGFQVIASSLVLIYADLTSATRREQKQKNTVNIIQTLTLDEIRDADINNIKQNDSKPESELELLTRLSRGKSSYEEVEIIAAICFGVSIIFHTLVYKYLGKRLVKLSILPGRLLRLYMYNSRGSSRLRMFEASANEFVVEHKQLHQIQLGVGSKEDKDMIVVLRKITHPQASFAVDSRLCSTFDCANLIKLIKNYIRPVSSTTKPDMKEDQGSIV</sequence>